<name>A0A2T3BDQ9_AMORE</name>
<sequence>MFPFATEGKIHMHEYHRREIKVPAKGFVPLAEGYQSFMNEAKTILTFQGHPEMNQGLAETNLRDAPSYMGVDDAKREVVAKTIEQSHDGVLIWKRILEWVKE</sequence>
<keyword evidence="2" id="KW-1185">Reference proteome</keyword>
<accession>A0A2T3BDQ9</accession>
<dbReference type="RefSeq" id="XP_024725075.1">
    <property type="nucleotide sequence ID" value="XM_024866132.1"/>
</dbReference>
<dbReference type="STRING" id="857342.A0A2T3BDQ9"/>
<protein>
    <recommendedName>
        <fullName evidence="3">Glutamine amidotransferase domain-containing protein</fullName>
    </recommendedName>
</protein>
<dbReference type="GeneID" id="36574213"/>
<evidence type="ECO:0008006" key="3">
    <source>
        <dbReference type="Google" id="ProtNLM"/>
    </source>
</evidence>
<evidence type="ECO:0000313" key="2">
    <source>
        <dbReference type="Proteomes" id="UP000241818"/>
    </source>
</evidence>
<organism evidence="1 2">
    <name type="scientific">Amorphotheca resinae ATCC 22711</name>
    <dbReference type="NCBI Taxonomy" id="857342"/>
    <lineage>
        <taxon>Eukaryota</taxon>
        <taxon>Fungi</taxon>
        <taxon>Dikarya</taxon>
        <taxon>Ascomycota</taxon>
        <taxon>Pezizomycotina</taxon>
        <taxon>Leotiomycetes</taxon>
        <taxon>Helotiales</taxon>
        <taxon>Amorphothecaceae</taxon>
        <taxon>Amorphotheca</taxon>
    </lineage>
</organism>
<dbReference type="EMBL" id="KZ679006">
    <property type="protein sequence ID" value="PSS27550.1"/>
    <property type="molecule type" value="Genomic_DNA"/>
</dbReference>
<dbReference type="SUPFAM" id="SSF52317">
    <property type="entry name" value="Class I glutamine amidotransferase-like"/>
    <property type="match status" value="1"/>
</dbReference>
<dbReference type="Proteomes" id="UP000241818">
    <property type="component" value="Unassembled WGS sequence"/>
</dbReference>
<gene>
    <name evidence="1" type="ORF">M430DRAFT_32244</name>
</gene>
<dbReference type="InterPro" id="IPR029062">
    <property type="entry name" value="Class_I_gatase-like"/>
</dbReference>
<dbReference type="InParanoid" id="A0A2T3BDQ9"/>
<proteinExistence type="predicted"/>
<dbReference type="OrthoDB" id="92161at2759"/>
<dbReference type="Gene3D" id="3.40.50.880">
    <property type="match status" value="1"/>
</dbReference>
<dbReference type="AlphaFoldDB" id="A0A2T3BDQ9"/>
<evidence type="ECO:0000313" key="1">
    <source>
        <dbReference type="EMBL" id="PSS27550.1"/>
    </source>
</evidence>
<reference evidence="1 2" key="1">
    <citation type="journal article" date="2018" name="New Phytol.">
        <title>Comparative genomics and transcriptomics depict ericoid mycorrhizal fungi as versatile saprotrophs and plant mutualists.</title>
        <authorList>
            <person name="Martino E."/>
            <person name="Morin E."/>
            <person name="Grelet G.A."/>
            <person name="Kuo A."/>
            <person name="Kohler A."/>
            <person name="Daghino S."/>
            <person name="Barry K.W."/>
            <person name="Cichocki N."/>
            <person name="Clum A."/>
            <person name="Dockter R.B."/>
            <person name="Hainaut M."/>
            <person name="Kuo R.C."/>
            <person name="LaButti K."/>
            <person name="Lindahl B.D."/>
            <person name="Lindquist E.A."/>
            <person name="Lipzen A."/>
            <person name="Khouja H.R."/>
            <person name="Magnuson J."/>
            <person name="Murat C."/>
            <person name="Ohm R.A."/>
            <person name="Singer S.W."/>
            <person name="Spatafora J.W."/>
            <person name="Wang M."/>
            <person name="Veneault-Fourrey C."/>
            <person name="Henrissat B."/>
            <person name="Grigoriev I.V."/>
            <person name="Martin F.M."/>
            <person name="Perotto S."/>
        </authorList>
    </citation>
    <scope>NUCLEOTIDE SEQUENCE [LARGE SCALE GENOMIC DNA]</scope>
    <source>
        <strain evidence="1 2">ATCC 22711</strain>
    </source>
</reference>